<keyword evidence="2 7" id="KW-0812">Transmembrane</keyword>
<sequence>MIQQALFKGKRELARAVRKDRALFAAIGLFSVFVNLLMLTGPIFMLQVYDRVLGSRSEETLAALFALVILLFAMMGILDLARARVAARVAARLQDRLDARVETAALRRAAVAPNDSVAANAGRDLESIRQFLSSPVFLALFDAPWAPVFLAAVFVFHPALGAVALIGGGVLILAAVLNQIVTREPVLEAAQAQREAERIADRFRDEAETIESLGMRGSSLRRWLRARRQALADGVRATDIAGAFSGFGKTFRLFLQSAMLAAGAFLVLKGQLTPGAMIAASILMGRALAPIEQAIGGWALLQRAIAARRRLSALLGAVPEPEPRTALPRPRAVLEVNQLSVVPPGQTTATLRMISFRLEPGRALGVIGPSGAGKSTLARALVGLWAPAAGSIRLDGATLDQFDPDALGRHIGYLPQRVALFDGTIAENIARLDPDPDPEAVIKAAQRAAAHRMILELPDGYDTRISQTGGRLSGGQIQRIGLARALYGDPVILILDEPNANLDNEGSLALNAAIRSVKESEGAVIIMAHRPAAIQECDQLMILDSGIRRALGPRDEVLKAMVRNVGDITRATGPGGVT</sequence>
<evidence type="ECO:0000313" key="11">
    <source>
        <dbReference type="Proteomes" id="UP000239736"/>
    </source>
</evidence>
<keyword evidence="3" id="KW-0547">Nucleotide-binding</keyword>
<dbReference type="OrthoDB" id="9808328at2"/>
<dbReference type="PROSITE" id="PS50929">
    <property type="entry name" value="ABC_TM1F"/>
    <property type="match status" value="1"/>
</dbReference>
<feature type="transmembrane region" description="Helical" evidence="7">
    <location>
        <begin position="136"/>
        <end position="156"/>
    </location>
</feature>
<dbReference type="Gene3D" id="3.40.50.300">
    <property type="entry name" value="P-loop containing nucleotide triphosphate hydrolases"/>
    <property type="match status" value="1"/>
</dbReference>
<keyword evidence="6 7" id="KW-0472">Membrane</keyword>
<dbReference type="AlphaFoldDB" id="A0A2S5JLL8"/>
<dbReference type="InterPro" id="IPR027417">
    <property type="entry name" value="P-loop_NTPase"/>
</dbReference>
<evidence type="ECO:0000259" key="9">
    <source>
        <dbReference type="PROSITE" id="PS50929"/>
    </source>
</evidence>
<evidence type="ECO:0000256" key="4">
    <source>
        <dbReference type="ARBA" id="ARBA00022840"/>
    </source>
</evidence>
<dbReference type="PROSITE" id="PS00211">
    <property type="entry name" value="ABC_TRANSPORTER_1"/>
    <property type="match status" value="1"/>
</dbReference>
<proteinExistence type="predicted"/>
<dbReference type="GO" id="GO:0015421">
    <property type="term" value="F:ABC-type oligopeptide transporter activity"/>
    <property type="evidence" value="ECO:0007669"/>
    <property type="project" value="TreeGrafter"/>
</dbReference>
<dbReference type="RefSeq" id="WP_104068941.1">
    <property type="nucleotide sequence ID" value="NZ_PRDS01000001.1"/>
</dbReference>
<dbReference type="EMBL" id="PRDS01000001">
    <property type="protein sequence ID" value="PPB82384.1"/>
    <property type="molecule type" value="Genomic_DNA"/>
</dbReference>
<dbReference type="GO" id="GO:0005886">
    <property type="term" value="C:plasma membrane"/>
    <property type="evidence" value="ECO:0007669"/>
    <property type="project" value="UniProtKB-SubCell"/>
</dbReference>
<dbReference type="PANTHER" id="PTHR43394:SF1">
    <property type="entry name" value="ATP-BINDING CASSETTE SUB-FAMILY B MEMBER 10, MITOCHONDRIAL"/>
    <property type="match status" value="1"/>
</dbReference>
<reference evidence="10 11" key="1">
    <citation type="submission" date="2018-01" db="EMBL/GenBank/DDBJ databases">
        <title>Genomic Encyclopedia of Archaeal and Bacterial Type Strains, Phase II (KMG-II): from individual species to whole genera.</title>
        <authorList>
            <person name="Goeker M."/>
        </authorList>
    </citation>
    <scope>NUCLEOTIDE SEQUENCE [LARGE SCALE GENOMIC DNA]</scope>
    <source>
        <strain evidence="10 11">DSM 12048</strain>
    </source>
</reference>
<evidence type="ECO:0000256" key="5">
    <source>
        <dbReference type="ARBA" id="ARBA00022989"/>
    </source>
</evidence>
<dbReference type="SMART" id="SM00382">
    <property type="entry name" value="AAA"/>
    <property type="match status" value="1"/>
</dbReference>
<evidence type="ECO:0000256" key="1">
    <source>
        <dbReference type="ARBA" id="ARBA00004651"/>
    </source>
</evidence>
<feature type="transmembrane region" description="Helical" evidence="7">
    <location>
        <begin position="162"/>
        <end position="181"/>
    </location>
</feature>
<dbReference type="InterPro" id="IPR003439">
    <property type="entry name" value="ABC_transporter-like_ATP-bd"/>
</dbReference>
<evidence type="ECO:0000256" key="2">
    <source>
        <dbReference type="ARBA" id="ARBA00022692"/>
    </source>
</evidence>
<keyword evidence="4 10" id="KW-0067">ATP-binding</keyword>
<dbReference type="GO" id="GO:0030253">
    <property type="term" value="P:protein secretion by the type I secretion system"/>
    <property type="evidence" value="ECO:0007669"/>
    <property type="project" value="InterPro"/>
</dbReference>
<feature type="transmembrane region" description="Helical" evidence="7">
    <location>
        <begin position="61"/>
        <end position="81"/>
    </location>
</feature>
<evidence type="ECO:0000256" key="6">
    <source>
        <dbReference type="ARBA" id="ARBA00023136"/>
    </source>
</evidence>
<dbReference type="InterPro" id="IPR003593">
    <property type="entry name" value="AAA+_ATPase"/>
</dbReference>
<dbReference type="GO" id="GO:0016887">
    <property type="term" value="F:ATP hydrolysis activity"/>
    <property type="evidence" value="ECO:0007669"/>
    <property type="project" value="InterPro"/>
</dbReference>
<dbReference type="SUPFAM" id="SSF90123">
    <property type="entry name" value="ABC transporter transmembrane region"/>
    <property type="match status" value="1"/>
</dbReference>
<dbReference type="InterPro" id="IPR011527">
    <property type="entry name" value="ABC1_TM_dom"/>
</dbReference>
<protein>
    <submittedName>
        <fullName evidence="10">ATP-binding cassette subfamily C protein</fullName>
    </submittedName>
</protein>
<dbReference type="PANTHER" id="PTHR43394">
    <property type="entry name" value="ATP-DEPENDENT PERMEASE MDL1, MITOCHONDRIAL"/>
    <property type="match status" value="1"/>
</dbReference>
<accession>A0A2S5JLL8</accession>
<feature type="domain" description="ABC transmembrane type-1" evidence="9">
    <location>
        <begin position="25"/>
        <end position="303"/>
    </location>
</feature>
<dbReference type="Gene3D" id="1.20.1560.10">
    <property type="entry name" value="ABC transporter type 1, transmembrane domain"/>
    <property type="match status" value="1"/>
</dbReference>
<evidence type="ECO:0000256" key="3">
    <source>
        <dbReference type="ARBA" id="ARBA00022741"/>
    </source>
</evidence>
<organism evidence="10 11">
    <name type="scientific">Albidovulum inexpectatum</name>
    <dbReference type="NCBI Taxonomy" id="196587"/>
    <lineage>
        <taxon>Bacteria</taxon>
        <taxon>Pseudomonadati</taxon>
        <taxon>Pseudomonadota</taxon>
        <taxon>Alphaproteobacteria</taxon>
        <taxon>Rhodobacterales</taxon>
        <taxon>Paracoccaceae</taxon>
        <taxon>Albidovulum</taxon>
    </lineage>
</organism>
<comment type="caution">
    <text evidence="10">The sequence shown here is derived from an EMBL/GenBank/DDBJ whole genome shotgun (WGS) entry which is preliminary data.</text>
</comment>
<dbReference type="PROSITE" id="PS50893">
    <property type="entry name" value="ABC_TRANSPORTER_2"/>
    <property type="match status" value="1"/>
</dbReference>
<dbReference type="InterPro" id="IPR010128">
    <property type="entry name" value="ATPase_T1SS_PrtD-like"/>
</dbReference>
<dbReference type="Pfam" id="PF00664">
    <property type="entry name" value="ABC_membrane"/>
    <property type="match status" value="1"/>
</dbReference>
<dbReference type="GO" id="GO:0005524">
    <property type="term" value="F:ATP binding"/>
    <property type="evidence" value="ECO:0007669"/>
    <property type="project" value="UniProtKB-KW"/>
</dbReference>
<feature type="transmembrane region" description="Helical" evidence="7">
    <location>
        <begin position="253"/>
        <end position="272"/>
    </location>
</feature>
<dbReference type="Proteomes" id="UP000239736">
    <property type="component" value="Unassembled WGS sequence"/>
</dbReference>
<evidence type="ECO:0000313" key="10">
    <source>
        <dbReference type="EMBL" id="PPB82384.1"/>
    </source>
</evidence>
<keyword evidence="11" id="KW-1185">Reference proteome</keyword>
<dbReference type="GO" id="GO:0030256">
    <property type="term" value="C:type I protein secretion system complex"/>
    <property type="evidence" value="ECO:0007669"/>
    <property type="project" value="InterPro"/>
</dbReference>
<gene>
    <name evidence="10" type="ORF">LV82_00314</name>
</gene>
<evidence type="ECO:0000256" key="7">
    <source>
        <dbReference type="SAM" id="Phobius"/>
    </source>
</evidence>
<dbReference type="SUPFAM" id="SSF52540">
    <property type="entry name" value="P-loop containing nucleoside triphosphate hydrolases"/>
    <property type="match status" value="1"/>
</dbReference>
<dbReference type="InterPro" id="IPR039421">
    <property type="entry name" value="Type_1_exporter"/>
</dbReference>
<evidence type="ECO:0000259" key="8">
    <source>
        <dbReference type="PROSITE" id="PS50893"/>
    </source>
</evidence>
<dbReference type="NCBIfam" id="TIGR01842">
    <property type="entry name" value="type_I_sec_PrtD"/>
    <property type="match status" value="1"/>
</dbReference>
<name>A0A2S5JLL8_9RHOB</name>
<dbReference type="InterPro" id="IPR036640">
    <property type="entry name" value="ABC1_TM_sf"/>
</dbReference>
<feature type="domain" description="ABC transporter" evidence="8">
    <location>
        <begin position="334"/>
        <end position="570"/>
    </location>
</feature>
<dbReference type="Pfam" id="PF00005">
    <property type="entry name" value="ABC_tran"/>
    <property type="match status" value="1"/>
</dbReference>
<keyword evidence="5 7" id="KW-1133">Transmembrane helix</keyword>
<dbReference type="InterPro" id="IPR017871">
    <property type="entry name" value="ABC_transporter-like_CS"/>
</dbReference>
<comment type="subcellular location">
    <subcellularLocation>
        <location evidence="1">Cell membrane</location>
        <topology evidence="1">Multi-pass membrane protein</topology>
    </subcellularLocation>
</comment>
<feature type="transmembrane region" description="Helical" evidence="7">
    <location>
        <begin position="21"/>
        <end position="49"/>
    </location>
</feature>